<reference evidence="4 5" key="1">
    <citation type="submission" date="2018-06" db="EMBL/GenBank/DDBJ databases">
        <title>Genomic Encyclopedia of Type Strains, Phase I: the one thousand microbial genomes (KMG-I) project.</title>
        <authorList>
            <person name="Kyrpides N."/>
        </authorList>
    </citation>
    <scope>NUCLEOTIDE SEQUENCE [LARGE SCALE GENOMIC DNA]</scope>
    <source>
        <strain evidence="4 5">DSM 19573</strain>
    </source>
</reference>
<feature type="domain" description="HTH tetR-type" evidence="3">
    <location>
        <begin position="11"/>
        <end position="71"/>
    </location>
</feature>
<dbReference type="PANTHER" id="PTHR43479:SF7">
    <property type="entry name" value="TETR-FAMILY TRANSCRIPTIONAL REGULATOR"/>
    <property type="match status" value="1"/>
</dbReference>
<evidence type="ECO:0000256" key="2">
    <source>
        <dbReference type="PROSITE-ProRule" id="PRU00335"/>
    </source>
</evidence>
<dbReference type="InterPro" id="IPR001647">
    <property type="entry name" value="HTH_TetR"/>
</dbReference>
<feature type="DNA-binding region" description="H-T-H motif" evidence="2">
    <location>
        <begin position="34"/>
        <end position="53"/>
    </location>
</feature>
<dbReference type="InterPro" id="IPR039532">
    <property type="entry name" value="TetR_C_Firmicutes"/>
</dbReference>
<dbReference type="PRINTS" id="PR00455">
    <property type="entry name" value="HTHTETR"/>
</dbReference>
<dbReference type="PANTHER" id="PTHR43479">
    <property type="entry name" value="ACREF/ENVCD OPERON REPRESSOR-RELATED"/>
    <property type="match status" value="1"/>
</dbReference>
<dbReference type="RefSeq" id="WP_110463267.1">
    <property type="nucleotide sequence ID" value="NZ_QKMR01000025.1"/>
</dbReference>
<comment type="caution">
    <text evidence="4">The sequence shown here is derived from an EMBL/GenBank/DDBJ whole genome shotgun (WGS) entry which is preliminary data.</text>
</comment>
<dbReference type="Gene3D" id="1.10.357.10">
    <property type="entry name" value="Tetracycline Repressor, domain 2"/>
    <property type="match status" value="1"/>
</dbReference>
<evidence type="ECO:0000259" key="3">
    <source>
        <dbReference type="PROSITE" id="PS50977"/>
    </source>
</evidence>
<evidence type="ECO:0000313" key="4">
    <source>
        <dbReference type="EMBL" id="PYG85613.1"/>
    </source>
</evidence>
<dbReference type="GO" id="GO:0003677">
    <property type="term" value="F:DNA binding"/>
    <property type="evidence" value="ECO:0007669"/>
    <property type="project" value="UniProtKB-UniRule"/>
</dbReference>
<dbReference type="SUPFAM" id="SSF46689">
    <property type="entry name" value="Homeodomain-like"/>
    <property type="match status" value="1"/>
</dbReference>
<sequence length="207" mass="23478">MIKASDDRRSKRTKKMIRSAFSQLIEEKGFNDISITDIAVKADINRGTFYLHYNDKYDLLKKIEDEIIQELICNCRTISKFALKDAASVNKPMPFMIKLFEYLKENAVFMNAILGCNGDPIFARKLKEIIKTCLFEDNSVLIQENMLVPESYLIAYVLSAHLGVIQQWLENGMEKSPEEMAMILSNMFLLGPFKSAGLANTTAQSSG</sequence>
<dbReference type="Proteomes" id="UP000248132">
    <property type="component" value="Unassembled WGS sequence"/>
</dbReference>
<dbReference type="EMBL" id="QKMR01000025">
    <property type="protein sequence ID" value="PYG85613.1"/>
    <property type="molecule type" value="Genomic_DNA"/>
</dbReference>
<keyword evidence="1 2" id="KW-0238">DNA-binding</keyword>
<evidence type="ECO:0000256" key="1">
    <source>
        <dbReference type="ARBA" id="ARBA00023125"/>
    </source>
</evidence>
<evidence type="ECO:0000313" key="5">
    <source>
        <dbReference type="Proteomes" id="UP000248132"/>
    </source>
</evidence>
<accession>A0A318XIH1</accession>
<dbReference type="Pfam" id="PF00440">
    <property type="entry name" value="TetR_N"/>
    <property type="match status" value="1"/>
</dbReference>
<dbReference type="InterPro" id="IPR009057">
    <property type="entry name" value="Homeodomain-like_sf"/>
</dbReference>
<keyword evidence="5" id="KW-1185">Reference proteome</keyword>
<dbReference type="PROSITE" id="PS50977">
    <property type="entry name" value="HTH_TETR_2"/>
    <property type="match status" value="1"/>
</dbReference>
<protein>
    <submittedName>
        <fullName evidence="4">TetR family transcriptional regulator</fullName>
    </submittedName>
</protein>
<proteinExistence type="predicted"/>
<dbReference type="AlphaFoldDB" id="A0A318XIH1"/>
<name>A0A318XIH1_9FIRM</name>
<dbReference type="InterPro" id="IPR050624">
    <property type="entry name" value="HTH-type_Tx_Regulator"/>
</dbReference>
<organism evidence="4 5">
    <name type="scientific">Ruminiclostridium sufflavum DSM 19573</name>
    <dbReference type="NCBI Taxonomy" id="1121337"/>
    <lineage>
        <taxon>Bacteria</taxon>
        <taxon>Bacillati</taxon>
        <taxon>Bacillota</taxon>
        <taxon>Clostridia</taxon>
        <taxon>Eubacteriales</taxon>
        <taxon>Oscillospiraceae</taxon>
        <taxon>Ruminiclostridium</taxon>
    </lineage>
</organism>
<gene>
    <name evidence="4" type="ORF">LY28_03301</name>
</gene>
<dbReference type="OrthoDB" id="9810250at2"/>
<dbReference type="Pfam" id="PF14278">
    <property type="entry name" value="TetR_C_8"/>
    <property type="match status" value="1"/>
</dbReference>